<protein>
    <submittedName>
        <fullName evidence="1">Uncharacterized protein</fullName>
    </submittedName>
</protein>
<name>A0A977KLP2_9CAUD</name>
<reference evidence="1" key="1">
    <citation type="submission" date="2022-08" db="EMBL/GenBank/DDBJ databases">
        <authorList>
            <person name="Abuwarda M.A."/>
            <person name="Alvarez A."/>
            <person name="Batteikh M."/>
            <person name="Baughman A.P."/>
            <person name="Chavez V."/>
            <person name="Cheng C."/>
            <person name="Cosentino E.J."/>
            <person name="Di Blasi D.L."/>
            <person name="Dooley N.L."/>
            <person name="Empson B.M."/>
            <person name="Erfanian K."/>
            <person name="Esparza P.D."/>
            <person name="Fleming H.S."/>
            <person name="Ghannam M.S."/>
            <person name="Gibbons A.C."/>
            <person name="Gonzalez C."/>
            <person name="Huq N.E."/>
            <person name="Jin K."/>
            <person name="Kamarzar M."/>
            <person name="Khaine A."/>
            <person name="Krug K.R."/>
            <person name="Lee A."/>
            <person name="Liao S."/>
            <person name="Light I."/>
            <person name="Ma Y."/>
            <person name="Magaling J.M."/>
            <person name="McLinden K.C."/>
            <person name="Melkote A."/>
            <person name="Montoya Serpas C.A."/>
            <person name="Niazmandi K."/>
            <person name="Ostroske E.C."/>
            <person name="Paek B.H."/>
            <person name="Rajiv S."/>
            <person name="Santos C.E."/>
            <person name="Semaan S.A."/>
            <person name="Senthilvelan J."/>
            <person name="Sheppy T.E."/>
            <person name="Stephenson J.C."/>
            <person name="Tenney M.E."/>
            <person name="Teoh N."/>
            <person name="Thorp J.P."/>
            <person name="Turon Font G."/>
            <person name="Uvarov E.V."/>
            <person name="Verpukhovskiy P."/>
            <person name="Wang J."/>
            <person name="Whang A.Y."/>
            <person name="Wright N.E."/>
            <person name="Wu M."/>
            <person name="Zhuang C."/>
            <person name="Bruns J.A."/>
            <person name="Chai A.E."/>
            <person name="Parikh H."/>
            <person name="Zorawik M."/>
            <person name="Garza D.R."/>
            <person name="Ngo R.T."/>
            <person name="Reddi K."/>
            <person name="Garcia-Vedrenne A.E."/>
            <person name="Freise A.C."/>
            <person name="Balish M.F."/>
            <person name="Garlena R.A."/>
            <person name="Russell D.A."/>
            <person name="Jacobs-Sera D."/>
            <person name="Hatfull G.F."/>
        </authorList>
    </citation>
    <scope>NUCLEOTIDE SEQUENCE</scope>
</reference>
<evidence type="ECO:0000313" key="1">
    <source>
        <dbReference type="EMBL" id="UXE03786.1"/>
    </source>
</evidence>
<sequence length="123" mass="13444">MSTLATPEVLEMRTAVARYIDAHPEEHDQNEWAFRDPEGCGSTMCVAGTAVHLAGYTIDYNARGYASFCISPDGKRVMIDDVAAPLLGLDYDQAARLFGAQNERARNVIRALAADADPNEVLR</sequence>
<evidence type="ECO:0000313" key="2">
    <source>
        <dbReference type="Proteomes" id="UP001064297"/>
    </source>
</evidence>
<gene>
    <name evidence="1" type="primary">63</name>
    <name evidence="1" type="ORF">SEA_OBLADI_63</name>
</gene>
<keyword evidence="2" id="KW-1185">Reference proteome</keyword>
<dbReference type="Proteomes" id="UP001064297">
    <property type="component" value="Segment"/>
</dbReference>
<accession>A0A977KLP2</accession>
<dbReference type="EMBL" id="OP297535">
    <property type="protein sequence ID" value="UXE03786.1"/>
    <property type="molecule type" value="Genomic_DNA"/>
</dbReference>
<organism evidence="1 2">
    <name type="scientific">Gordonia phage ObLaDi</name>
    <dbReference type="NCBI Taxonomy" id="2978487"/>
    <lineage>
        <taxon>Viruses</taxon>
        <taxon>Duplodnaviria</taxon>
        <taxon>Heunggongvirae</taxon>
        <taxon>Uroviricota</taxon>
        <taxon>Caudoviricetes</taxon>
        <taxon>Kruegerviridae</taxon>
        <taxon>Cafassovirus</taxon>
        <taxon>Cafassovirus obladi</taxon>
    </lineage>
</organism>
<proteinExistence type="predicted"/>